<protein>
    <submittedName>
        <fullName evidence="2">Uncharacterized protein</fullName>
    </submittedName>
</protein>
<proteinExistence type="predicted"/>
<organism evidence="2 3">
    <name type="scientific">Coprinellus micaceus</name>
    <name type="common">Glistening ink-cap mushroom</name>
    <name type="synonym">Coprinus micaceus</name>
    <dbReference type="NCBI Taxonomy" id="71717"/>
    <lineage>
        <taxon>Eukaryota</taxon>
        <taxon>Fungi</taxon>
        <taxon>Dikarya</taxon>
        <taxon>Basidiomycota</taxon>
        <taxon>Agaricomycotina</taxon>
        <taxon>Agaricomycetes</taxon>
        <taxon>Agaricomycetidae</taxon>
        <taxon>Agaricales</taxon>
        <taxon>Agaricineae</taxon>
        <taxon>Psathyrellaceae</taxon>
        <taxon>Coprinellus</taxon>
    </lineage>
</organism>
<evidence type="ECO:0000313" key="2">
    <source>
        <dbReference type="EMBL" id="TEB30786.1"/>
    </source>
</evidence>
<comment type="caution">
    <text evidence="2">The sequence shown here is derived from an EMBL/GenBank/DDBJ whole genome shotgun (WGS) entry which is preliminary data.</text>
</comment>
<reference evidence="2 3" key="1">
    <citation type="journal article" date="2019" name="Nat. Ecol. Evol.">
        <title>Megaphylogeny resolves global patterns of mushroom evolution.</title>
        <authorList>
            <person name="Varga T."/>
            <person name="Krizsan K."/>
            <person name="Foldi C."/>
            <person name="Dima B."/>
            <person name="Sanchez-Garcia M."/>
            <person name="Sanchez-Ramirez S."/>
            <person name="Szollosi G.J."/>
            <person name="Szarkandi J.G."/>
            <person name="Papp V."/>
            <person name="Albert L."/>
            <person name="Andreopoulos W."/>
            <person name="Angelini C."/>
            <person name="Antonin V."/>
            <person name="Barry K.W."/>
            <person name="Bougher N.L."/>
            <person name="Buchanan P."/>
            <person name="Buyck B."/>
            <person name="Bense V."/>
            <person name="Catcheside P."/>
            <person name="Chovatia M."/>
            <person name="Cooper J."/>
            <person name="Damon W."/>
            <person name="Desjardin D."/>
            <person name="Finy P."/>
            <person name="Geml J."/>
            <person name="Haridas S."/>
            <person name="Hughes K."/>
            <person name="Justo A."/>
            <person name="Karasinski D."/>
            <person name="Kautmanova I."/>
            <person name="Kiss B."/>
            <person name="Kocsube S."/>
            <person name="Kotiranta H."/>
            <person name="LaButti K.M."/>
            <person name="Lechner B.E."/>
            <person name="Liimatainen K."/>
            <person name="Lipzen A."/>
            <person name="Lukacs Z."/>
            <person name="Mihaltcheva S."/>
            <person name="Morgado L.N."/>
            <person name="Niskanen T."/>
            <person name="Noordeloos M.E."/>
            <person name="Ohm R.A."/>
            <person name="Ortiz-Santana B."/>
            <person name="Ovrebo C."/>
            <person name="Racz N."/>
            <person name="Riley R."/>
            <person name="Savchenko A."/>
            <person name="Shiryaev A."/>
            <person name="Soop K."/>
            <person name="Spirin V."/>
            <person name="Szebenyi C."/>
            <person name="Tomsovsky M."/>
            <person name="Tulloss R.E."/>
            <person name="Uehling J."/>
            <person name="Grigoriev I.V."/>
            <person name="Vagvolgyi C."/>
            <person name="Papp T."/>
            <person name="Martin F.M."/>
            <person name="Miettinen O."/>
            <person name="Hibbett D.S."/>
            <person name="Nagy L.G."/>
        </authorList>
    </citation>
    <scope>NUCLEOTIDE SEQUENCE [LARGE SCALE GENOMIC DNA]</scope>
    <source>
        <strain evidence="2 3">FP101781</strain>
    </source>
</reference>
<evidence type="ECO:0000256" key="1">
    <source>
        <dbReference type="SAM" id="MobiDB-lite"/>
    </source>
</evidence>
<feature type="region of interest" description="Disordered" evidence="1">
    <location>
        <begin position="120"/>
        <end position="183"/>
    </location>
</feature>
<accession>A0A4Y7T9E2</accession>
<dbReference type="AlphaFoldDB" id="A0A4Y7T9E2"/>
<gene>
    <name evidence="2" type="ORF">FA13DRAFT_495953</name>
</gene>
<sequence length="183" mass="20344">MVSLSCSKLLTSMTRFCSCAPSIRTQEAVIRFDNEFAKIVRIVLIRIRRFNAQQHIPTPLILPRTVKHIRFTEFPTLQRAPKEGPVPLPRGPIPFPRTKPGQKTKPPFLRINTESDAAKKSYWPSTVGTGGSKRYTLALSTRDSDSEDTSPSSPRLTSDPLAAPARPRWTVSEGSWGMASPLS</sequence>
<feature type="compositionally biased region" description="Pro residues" evidence="1">
    <location>
        <begin position="84"/>
        <end position="97"/>
    </location>
</feature>
<dbReference type="EMBL" id="QPFP01000021">
    <property type="protein sequence ID" value="TEB30786.1"/>
    <property type="molecule type" value="Genomic_DNA"/>
</dbReference>
<dbReference type="Proteomes" id="UP000298030">
    <property type="component" value="Unassembled WGS sequence"/>
</dbReference>
<keyword evidence="3" id="KW-1185">Reference proteome</keyword>
<name>A0A4Y7T9E2_COPMI</name>
<evidence type="ECO:0000313" key="3">
    <source>
        <dbReference type="Proteomes" id="UP000298030"/>
    </source>
</evidence>
<feature type="region of interest" description="Disordered" evidence="1">
    <location>
        <begin position="78"/>
        <end position="108"/>
    </location>
</feature>